<accession>A0AAU9IYK2</accession>
<dbReference type="EMBL" id="CAJZBQ010000023">
    <property type="protein sequence ID" value="CAG9319640.1"/>
    <property type="molecule type" value="Genomic_DNA"/>
</dbReference>
<protein>
    <submittedName>
        <fullName evidence="2">Uncharacterized protein</fullName>
    </submittedName>
</protein>
<organism evidence="2 3">
    <name type="scientific">Blepharisma stoltei</name>
    <dbReference type="NCBI Taxonomy" id="1481888"/>
    <lineage>
        <taxon>Eukaryota</taxon>
        <taxon>Sar</taxon>
        <taxon>Alveolata</taxon>
        <taxon>Ciliophora</taxon>
        <taxon>Postciliodesmatophora</taxon>
        <taxon>Heterotrichea</taxon>
        <taxon>Heterotrichida</taxon>
        <taxon>Blepharismidae</taxon>
        <taxon>Blepharisma</taxon>
    </lineage>
</organism>
<keyword evidence="3" id="KW-1185">Reference proteome</keyword>
<evidence type="ECO:0000313" key="3">
    <source>
        <dbReference type="Proteomes" id="UP001162131"/>
    </source>
</evidence>
<feature type="compositionally biased region" description="Low complexity" evidence="1">
    <location>
        <begin position="59"/>
        <end position="74"/>
    </location>
</feature>
<dbReference type="AlphaFoldDB" id="A0AAU9IYK2"/>
<feature type="region of interest" description="Disordered" evidence="1">
    <location>
        <begin position="34"/>
        <end position="106"/>
    </location>
</feature>
<sequence length="509" mass="58645">MERKRQALDVSNWGFSIDNEKRISHPKSYLMAFDPTQDQESPIRAFERDASDSSQENFTSRPSTTSSITRESISVFSGASSRRTSLKPNPPKNQIENIPNRIDSNEGQYKQQNIVINRPIEPKQNLNAEIYKKSNLIEIKQKRESEAAEERDFQKRRADLSDFERSIVERAKIKELPFNETIKNLTFDSQEESSQINPPRRARDSMASVFNEMNFDTSDEELEHRTRMNTLQNSIIQQIPLEDINESDFNVGSPMSTDTIPNEQAMDSEDEEFFYNPGQGNVSAAPSVARKAPKKINKATPDTNEKFGLKRKLVTPSQDNEQRRYPKRNRIKPVQHWRNERIVYDESNRILGVDVKEEGYLTRSDAKIYNRQPKKPKLRNQVTQEQCELPVFDSRSKKEVLEKVVYPKSNWVSDEEAKGKIAHVGEDDKIRLIVISLKPGDSFDFGITNSRIVGIIMMSGIFSTQITIHESILNLSQWDIFCVPPKNKLTITNNSPKCYSKVHLQIEKI</sequence>
<comment type="caution">
    <text evidence="2">The sequence shown here is derived from an EMBL/GenBank/DDBJ whole genome shotgun (WGS) entry which is preliminary data.</text>
</comment>
<proteinExistence type="predicted"/>
<evidence type="ECO:0000256" key="1">
    <source>
        <dbReference type="SAM" id="MobiDB-lite"/>
    </source>
</evidence>
<feature type="compositionally biased region" description="Polar residues" evidence="1">
    <location>
        <begin position="75"/>
        <end position="97"/>
    </location>
</feature>
<dbReference type="Proteomes" id="UP001162131">
    <property type="component" value="Unassembled WGS sequence"/>
</dbReference>
<evidence type="ECO:0000313" key="2">
    <source>
        <dbReference type="EMBL" id="CAG9319640.1"/>
    </source>
</evidence>
<reference evidence="2" key="1">
    <citation type="submission" date="2021-09" db="EMBL/GenBank/DDBJ databases">
        <authorList>
            <consortium name="AG Swart"/>
            <person name="Singh M."/>
            <person name="Singh A."/>
            <person name="Seah K."/>
            <person name="Emmerich C."/>
        </authorList>
    </citation>
    <scope>NUCLEOTIDE SEQUENCE</scope>
    <source>
        <strain evidence="2">ATCC30299</strain>
    </source>
</reference>
<name>A0AAU9IYK2_9CILI</name>
<gene>
    <name evidence="2" type="ORF">BSTOLATCC_MIC24191</name>
</gene>